<dbReference type="PROSITE" id="PS00105">
    <property type="entry name" value="AA_TRANSFER_CLASS_1"/>
    <property type="match status" value="1"/>
</dbReference>
<dbReference type="OrthoDB" id="9802328at2"/>
<dbReference type="PANTHER" id="PTHR42832">
    <property type="entry name" value="AMINO ACID AMINOTRANSFERASE"/>
    <property type="match status" value="1"/>
</dbReference>
<gene>
    <name evidence="6" type="primary">dapL2</name>
    <name evidence="6" type="ORF">CACET_c11490</name>
</gene>
<dbReference type="AlphaFoldDB" id="A0A0D8IB99"/>
<keyword evidence="7" id="KW-1185">Reference proteome</keyword>
<comment type="cofactor">
    <cofactor evidence="1 4">
        <name>pyridoxal 5'-phosphate</name>
        <dbReference type="ChEBI" id="CHEBI:597326"/>
    </cofactor>
</comment>
<dbReference type="Gene3D" id="3.90.1150.10">
    <property type="entry name" value="Aspartate Aminotransferase, domain 1"/>
    <property type="match status" value="1"/>
</dbReference>
<comment type="similarity">
    <text evidence="4">Belongs to the class-I pyridoxal-phosphate-dependent aminotransferase family.</text>
</comment>
<organism evidence="6 7">
    <name type="scientific">Clostridium aceticum</name>
    <dbReference type="NCBI Taxonomy" id="84022"/>
    <lineage>
        <taxon>Bacteria</taxon>
        <taxon>Bacillati</taxon>
        <taxon>Bacillota</taxon>
        <taxon>Clostridia</taxon>
        <taxon>Eubacteriales</taxon>
        <taxon>Clostridiaceae</taxon>
        <taxon>Clostridium</taxon>
    </lineage>
</organism>
<dbReference type="InterPro" id="IPR050881">
    <property type="entry name" value="LL-DAP_aminotransferase"/>
</dbReference>
<dbReference type="GO" id="GO:0008483">
    <property type="term" value="F:transaminase activity"/>
    <property type="evidence" value="ECO:0007669"/>
    <property type="project" value="UniProtKB-KW"/>
</dbReference>
<dbReference type="InterPro" id="IPR015422">
    <property type="entry name" value="PyrdxlP-dep_Trfase_small"/>
</dbReference>
<dbReference type="Gene3D" id="3.40.640.10">
    <property type="entry name" value="Type I PLP-dependent aspartate aminotransferase-like (Major domain)"/>
    <property type="match status" value="1"/>
</dbReference>
<evidence type="ECO:0000313" key="6">
    <source>
        <dbReference type="EMBL" id="AKL94614.1"/>
    </source>
</evidence>
<reference evidence="6 7" key="1">
    <citation type="submission" date="2014-10" db="EMBL/GenBank/DDBJ databases">
        <title>Genome sequence of Clostridium aceticum DSM 1496.</title>
        <authorList>
            <person name="Poehlein A."/>
            <person name="Schiel-Bengelsdorf B."/>
            <person name="Gottschalk G."/>
            <person name="Duerre P."/>
            <person name="Daniel R."/>
        </authorList>
    </citation>
    <scope>NUCLEOTIDE SEQUENCE [LARGE SCALE GENOMIC DNA]</scope>
    <source>
        <strain evidence="6 7">DSM 1496</strain>
    </source>
</reference>
<evidence type="ECO:0000256" key="2">
    <source>
        <dbReference type="ARBA" id="ARBA00022576"/>
    </source>
</evidence>
<name>A0A0D8IB99_9CLOT</name>
<dbReference type="Proteomes" id="UP000035704">
    <property type="component" value="Chromosome"/>
</dbReference>
<dbReference type="EC" id="2.6.1.-" evidence="4"/>
<evidence type="ECO:0000256" key="4">
    <source>
        <dbReference type="RuleBase" id="RU000481"/>
    </source>
</evidence>
<dbReference type="PATRIC" id="fig|84022.5.peg.915"/>
<keyword evidence="2 4" id="KW-0032">Aminotransferase</keyword>
<evidence type="ECO:0000256" key="1">
    <source>
        <dbReference type="ARBA" id="ARBA00001933"/>
    </source>
</evidence>
<evidence type="ECO:0000256" key="3">
    <source>
        <dbReference type="ARBA" id="ARBA00022679"/>
    </source>
</evidence>
<protein>
    <recommendedName>
        <fullName evidence="4">Aminotransferase</fullName>
        <ecNumber evidence="4">2.6.1.-</ecNumber>
    </recommendedName>
</protein>
<dbReference type="InterPro" id="IPR015421">
    <property type="entry name" value="PyrdxlP-dep_Trfase_major"/>
</dbReference>
<dbReference type="GO" id="GO:0030170">
    <property type="term" value="F:pyridoxal phosphate binding"/>
    <property type="evidence" value="ECO:0007669"/>
    <property type="project" value="InterPro"/>
</dbReference>
<dbReference type="Pfam" id="PF00155">
    <property type="entry name" value="Aminotran_1_2"/>
    <property type="match status" value="1"/>
</dbReference>
<evidence type="ECO:0000259" key="5">
    <source>
        <dbReference type="Pfam" id="PF00155"/>
    </source>
</evidence>
<proteinExistence type="inferred from homology"/>
<dbReference type="InterPro" id="IPR015424">
    <property type="entry name" value="PyrdxlP-dep_Trfase"/>
</dbReference>
<dbReference type="InterPro" id="IPR004838">
    <property type="entry name" value="NHTrfase_class1_PyrdxlP-BS"/>
</dbReference>
<dbReference type="CDD" id="cd00609">
    <property type="entry name" value="AAT_like"/>
    <property type="match status" value="1"/>
</dbReference>
<keyword evidence="3 4" id="KW-0808">Transferase</keyword>
<dbReference type="EMBL" id="CP009687">
    <property type="protein sequence ID" value="AKL94614.1"/>
    <property type="molecule type" value="Genomic_DNA"/>
</dbReference>
<dbReference type="InterPro" id="IPR004839">
    <property type="entry name" value="Aminotransferase_I/II_large"/>
</dbReference>
<dbReference type="RefSeq" id="WP_044825440.1">
    <property type="nucleotide sequence ID" value="NZ_CP009687.1"/>
</dbReference>
<evidence type="ECO:0000313" key="7">
    <source>
        <dbReference type="Proteomes" id="UP000035704"/>
    </source>
</evidence>
<dbReference type="STRING" id="84022.CACET_c11490"/>
<accession>A0A0D8IB99</accession>
<dbReference type="SUPFAM" id="SSF53383">
    <property type="entry name" value="PLP-dependent transferases"/>
    <property type="match status" value="1"/>
</dbReference>
<sequence length="410" mass="46355">MGGIRDLIADRFRDQSFDIAKQDYKFMRIKNAKEEAIKKYPDIEFIDMGVGEPDLAADKRIVNFLCNEAAKKENRLYADNGIPEFQEAAANYLYKIFGINHLDPYQEILHGIGAKSILSMLPLCFINPGDITLTTLPSYPIIATHTKYLGGVVYELPLTKANSFYPDFSNIPNFILYRSKLLYINYPNNPTGQVATKDFYKRVVDFAHKNNIIVVADSTYATIVFDGEKPLSFLSIDGAKDVGIEIHSLSKAYNMTGWRIAFAAGSPQAIGILSTVKANSDSGQFRAIQKAGAYALDHPEISLCNCKRYSRRLDLLISALREVGFSIEKPKATFYCYLPIPKGTRNGIRFKDADDFSIFLLTHAQICTVPWNTPEPYVRLSVTFEAKDLEDEKRIIHLIKERLLRLELVF</sequence>
<dbReference type="NCBIfam" id="NF004937">
    <property type="entry name" value="PRK06290.1"/>
    <property type="match status" value="1"/>
</dbReference>
<feature type="domain" description="Aminotransferase class I/classII large" evidence="5">
    <location>
        <begin position="45"/>
        <end position="388"/>
    </location>
</feature>
<dbReference type="PANTHER" id="PTHR42832:SF3">
    <property type="entry name" value="L-GLUTAMINE--4-(METHYLSULFANYL)-2-OXOBUTANOATE AMINOTRANSFERASE"/>
    <property type="match status" value="1"/>
</dbReference>
<dbReference type="KEGG" id="cace:CACET_c11490"/>